<evidence type="ECO:0000313" key="9">
    <source>
        <dbReference type="Proteomes" id="UP000027936"/>
    </source>
</evidence>
<dbReference type="GO" id="GO:0016491">
    <property type="term" value="F:oxidoreductase activity"/>
    <property type="evidence" value="ECO:0007669"/>
    <property type="project" value="UniProtKB-KW"/>
</dbReference>
<dbReference type="OrthoDB" id="9814556at2"/>
<evidence type="ECO:0000256" key="1">
    <source>
        <dbReference type="ARBA" id="ARBA00001974"/>
    </source>
</evidence>
<gene>
    <name evidence="8" type="ORF">M670_02864</name>
</gene>
<dbReference type="Gene3D" id="3.50.50.60">
    <property type="entry name" value="FAD/NAD(P)-binding domain"/>
    <property type="match status" value="1"/>
</dbReference>
<evidence type="ECO:0000259" key="7">
    <source>
        <dbReference type="Pfam" id="PF26311"/>
    </source>
</evidence>
<dbReference type="PANTHER" id="PTHR43624:SF2">
    <property type="entry name" value="ELECTRON TRANSFER FLAVOPROTEIN-QUINONE OXIDOREDUCTASE YDIS-RELATED"/>
    <property type="match status" value="1"/>
</dbReference>
<dbReference type="InterPro" id="IPR036188">
    <property type="entry name" value="FAD/NAD-bd_sf"/>
</dbReference>
<evidence type="ECO:0000256" key="4">
    <source>
        <dbReference type="ARBA" id="ARBA00022827"/>
    </source>
</evidence>
<dbReference type="SUPFAM" id="SSF51905">
    <property type="entry name" value="FAD/NAD(P)-binding domain"/>
    <property type="match status" value="1"/>
</dbReference>
<protein>
    <submittedName>
        <fullName evidence="8">Flavin-dependent dehydrogenase</fullName>
        <ecNumber evidence="8">1.5.5.-</ecNumber>
    </submittedName>
</protein>
<organism evidence="8 9">
    <name type="scientific">Schinkia azotoformans MEV2011</name>
    <dbReference type="NCBI Taxonomy" id="1348973"/>
    <lineage>
        <taxon>Bacteria</taxon>
        <taxon>Bacillati</taxon>
        <taxon>Bacillota</taxon>
        <taxon>Bacilli</taxon>
        <taxon>Bacillales</taxon>
        <taxon>Bacillaceae</taxon>
        <taxon>Calidifontibacillus/Schinkia group</taxon>
        <taxon>Schinkia</taxon>
    </lineage>
</organism>
<keyword evidence="3" id="KW-0285">Flavoprotein</keyword>
<dbReference type="PANTHER" id="PTHR43624">
    <property type="entry name" value="ELECTRON TRANSFER FLAVOPROTEIN-QUINONE OXIDOREDUCTASE YDIS-RELATED"/>
    <property type="match status" value="1"/>
</dbReference>
<dbReference type="NCBIfam" id="NF007450">
    <property type="entry name" value="PRK10015.1"/>
    <property type="match status" value="1"/>
</dbReference>
<dbReference type="RefSeq" id="WP_035196311.1">
    <property type="nucleotide sequence ID" value="NZ_JJRY01000011.1"/>
</dbReference>
<dbReference type="EC" id="1.5.5.-" evidence="8"/>
<evidence type="ECO:0000256" key="5">
    <source>
        <dbReference type="ARBA" id="ARBA00023002"/>
    </source>
</evidence>
<dbReference type="InterPro" id="IPR039651">
    <property type="entry name" value="FixC-like"/>
</dbReference>
<evidence type="ECO:0000256" key="2">
    <source>
        <dbReference type="ARBA" id="ARBA00006796"/>
    </source>
</evidence>
<dbReference type="PATRIC" id="fig|1348973.3.peg.2770"/>
<sequence length="429" mass="45965">MSENGFDAIIVGGGLAGSTAAYVLAQEGLEVLLIERGNYGGSKNMTGGRLYAHSLEKIIPSFAEEAPVERRVVKERICMMTEQDAVTMDFHSPRLAKNGSDSYVVMRGEFDRWLFEKAEEAGAVTAAGIRVDELIIENNRVTGVICGGEEMKADVVILADGVNSLLAEKAGLRERVKPCQVAVGVKEVYGLPKEVIEDRFGLTGNEGAACLFAGSPSNGLVGGGFLYTNKESISIGLVVGLEHIGESDKTIDEMLTAFTSHPEVAPLIKDGKLLERSGHVVPEAGLSMVSTLYGDGFLICGDAAGFCLNIGYMVRGMDLAITSGELAAKAVLEAKKRGNFSASTLKSYKTMLDQSFIMNDLDVYKNFPGFMGNPRIFNQYPAMLADIMADMFVIDGKPAVPLRKKAMKHLKAVGLMNLAKDGLKGVKSV</sequence>
<dbReference type="GO" id="GO:0071949">
    <property type="term" value="F:FAD binding"/>
    <property type="evidence" value="ECO:0007669"/>
    <property type="project" value="InterPro"/>
</dbReference>
<dbReference type="Pfam" id="PF26311">
    <property type="entry name" value="ETF-QO_FixC_C"/>
    <property type="match status" value="1"/>
</dbReference>
<dbReference type="AlphaFoldDB" id="A0A072NLM2"/>
<dbReference type="PRINTS" id="PR00420">
    <property type="entry name" value="RNGMNOXGNASE"/>
</dbReference>
<evidence type="ECO:0000259" key="6">
    <source>
        <dbReference type="Pfam" id="PF01494"/>
    </source>
</evidence>
<comment type="similarity">
    <text evidence="2">Belongs to the ETF-QO/FixC family.</text>
</comment>
<keyword evidence="5 8" id="KW-0560">Oxidoreductase</keyword>
<dbReference type="EMBL" id="JJRY01000011">
    <property type="protein sequence ID" value="KEF37833.1"/>
    <property type="molecule type" value="Genomic_DNA"/>
</dbReference>
<accession>A0A072NLM2</accession>
<evidence type="ECO:0000256" key="3">
    <source>
        <dbReference type="ARBA" id="ARBA00022630"/>
    </source>
</evidence>
<dbReference type="Proteomes" id="UP000027936">
    <property type="component" value="Unassembled WGS sequence"/>
</dbReference>
<name>A0A072NLM2_SCHAZ</name>
<dbReference type="SUPFAM" id="SSF54373">
    <property type="entry name" value="FAD-linked reductases, C-terminal domain"/>
    <property type="match status" value="1"/>
</dbReference>
<reference evidence="8 9" key="1">
    <citation type="submission" date="2014-04" db="EMBL/GenBank/DDBJ databases">
        <title>Draft genome sequence of Bacillus azotoformans MEV2011, a (co-) denitrifying strain unable to grow in the presence of oxygen.</title>
        <authorList>
            <person name="Nielsen M."/>
            <person name="Schreiber L."/>
            <person name="Finster K."/>
            <person name="Schramm A."/>
        </authorList>
    </citation>
    <scope>NUCLEOTIDE SEQUENCE [LARGE SCALE GENOMIC DNA]</scope>
    <source>
        <strain evidence="8 9">MEV2011</strain>
    </source>
</reference>
<comment type="cofactor">
    <cofactor evidence="1">
        <name>FAD</name>
        <dbReference type="ChEBI" id="CHEBI:57692"/>
    </cofactor>
</comment>
<evidence type="ECO:0000313" key="8">
    <source>
        <dbReference type="EMBL" id="KEF37833.1"/>
    </source>
</evidence>
<keyword evidence="4" id="KW-0274">FAD</keyword>
<dbReference type="Pfam" id="PF01494">
    <property type="entry name" value="FAD_binding_3"/>
    <property type="match status" value="1"/>
</dbReference>
<feature type="domain" description="FAD-binding" evidence="6">
    <location>
        <begin position="7"/>
        <end position="173"/>
    </location>
</feature>
<dbReference type="InterPro" id="IPR002938">
    <property type="entry name" value="FAD-bd"/>
</dbReference>
<proteinExistence type="inferred from homology"/>
<feature type="domain" description="FixC-like C-terminal" evidence="7">
    <location>
        <begin position="368"/>
        <end position="428"/>
    </location>
</feature>
<dbReference type="InterPro" id="IPR059103">
    <property type="entry name" value="FixC-like_C"/>
</dbReference>
<comment type="caution">
    <text evidence="8">The sequence shown here is derived from an EMBL/GenBank/DDBJ whole genome shotgun (WGS) entry which is preliminary data.</text>
</comment>